<comment type="caution">
    <text evidence="3">The sequence shown here is derived from an EMBL/GenBank/DDBJ whole genome shotgun (WGS) entry which is preliminary data.</text>
</comment>
<feature type="transmembrane region" description="Helical" evidence="1">
    <location>
        <begin position="23"/>
        <end position="45"/>
    </location>
</feature>
<dbReference type="Pfam" id="PF07602">
    <property type="entry name" value="DUF1565"/>
    <property type="match status" value="1"/>
</dbReference>
<evidence type="ECO:0000259" key="2">
    <source>
        <dbReference type="Pfam" id="PF07602"/>
    </source>
</evidence>
<evidence type="ECO:0000256" key="1">
    <source>
        <dbReference type="SAM" id="Phobius"/>
    </source>
</evidence>
<feature type="domain" description="DUF1565" evidence="2">
    <location>
        <begin position="54"/>
        <end position="189"/>
    </location>
</feature>
<keyword evidence="1" id="KW-1133">Transmembrane helix</keyword>
<sequence length="202" mass="21435">MLELLNLGVFVLRGINMRQKCKIYNLIIPFLLLIISLAHAEIFYVDNDNSCPGTGTINDPFCEIQLAVDTASDGDIIKVASGTYSELNNYGGLKQIVYIEKSVTIKGGYSSDFSEPPDPQSNVTVIDAKGEGRAIYITGDISPIIEGFYITGGNASGLGGSEWGDAGGGIYISKATATIRNNNISNNIASVGGGIYLDHSNS</sequence>
<keyword evidence="1" id="KW-0812">Transmembrane</keyword>
<gene>
    <name evidence="3" type="ORF">ENG63_01885</name>
</gene>
<name>A0A7C0U1M7_DESA2</name>
<dbReference type="InterPro" id="IPR011050">
    <property type="entry name" value="Pectin_lyase_fold/virulence"/>
</dbReference>
<feature type="non-terminal residue" evidence="3">
    <location>
        <position position="202"/>
    </location>
</feature>
<dbReference type="SUPFAM" id="SSF51126">
    <property type="entry name" value="Pectin lyase-like"/>
    <property type="match status" value="1"/>
</dbReference>
<dbReference type="InterPro" id="IPR011459">
    <property type="entry name" value="DUF1565"/>
</dbReference>
<dbReference type="Gene3D" id="2.160.20.10">
    <property type="entry name" value="Single-stranded right-handed beta-helix, Pectin lyase-like"/>
    <property type="match status" value="1"/>
</dbReference>
<protein>
    <submittedName>
        <fullName evidence="3">DUF1565 domain-containing protein</fullName>
    </submittedName>
</protein>
<organism evidence="3">
    <name type="scientific">Desulfofervidus auxilii</name>
    <dbReference type="NCBI Taxonomy" id="1621989"/>
    <lineage>
        <taxon>Bacteria</taxon>
        <taxon>Pseudomonadati</taxon>
        <taxon>Thermodesulfobacteriota</taxon>
        <taxon>Candidatus Desulfofervidia</taxon>
        <taxon>Candidatus Desulfofervidales</taxon>
        <taxon>Candidatus Desulfofervidaceae</taxon>
        <taxon>Candidatus Desulfofervidus</taxon>
    </lineage>
</organism>
<reference evidence="3" key="1">
    <citation type="journal article" date="2020" name="mSystems">
        <title>Genome- and Community-Level Interaction Insights into Carbon Utilization and Element Cycling Functions of Hydrothermarchaeota in Hydrothermal Sediment.</title>
        <authorList>
            <person name="Zhou Z."/>
            <person name="Liu Y."/>
            <person name="Xu W."/>
            <person name="Pan J."/>
            <person name="Luo Z.H."/>
            <person name="Li M."/>
        </authorList>
    </citation>
    <scope>NUCLEOTIDE SEQUENCE [LARGE SCALE GENOMIC DNA]</scope>
    <source>
        <strain evidence="3">HyVt-233</strain>
    </source>
</reference>
<dbReference type="Proteomes" id="UP000886289">
    <property type="component" value="Unassembled WGS sequence"/>
</dbReference>
<keyword evidence="1" id="KW-0472">Membrane</keyword>
<proteinExistence type="predicted"/>
<evidence type="ECO:0000313" key="3">
    <source>
        <dbReference type="EMBL" id="HDD43600.1"/>
    </source>
</evidence>
<dbReference type="AlphaFoldDB" id="A0A7C0U1M7"/>
<dbReference type="InterPro" id="IPR012334">
    <property type="entry name" value="Pectin_lyas_fold"/>
</dbReference>
<dbReference type="EMBL" id="DRBS01000073">
    <property type="protein sequence ID" value="HDD43600.1"/>
    <property type="molecule type" value="Genomic_DNA"/>
</dbReference>
<accession>A0A7C0U1M7</accession>